<gene>
    <name evidence="2" type="ORF">BSAL_28310</name>
</gene>
<feature type="region of interest" description="Disordered" evidence="1">
    <location>
        <begin position="1"/>
        <end position="21"/>
    </location>
</feature>
<feature type="region of interest" description="Disordered" evidence="1">
    <location>
        <begin position="300"/>
        <end position="322"/>
    </location>
</feature>
<sequence length="342" mass="35864">MSEDNHAALKIEPPSGDSVCGTNEVSVSYDVAQQRLLSNEAAAAHERCSEDDETFRHLEASDIVDSDALLGSPETNAELVARVQNAVRHWKPISSTESLVSLGSVVGGGGGASLLPQNNGVASTTAATSPPPLVAGCSQPLPLTTASSGSSAVFGQLTEETLGGMSYEDLLNWSNEHAHQLDDEACSIVKRRRYPRRADGTLILSAIPLSARLGDSRFQQRAALLRRGCQDGSGEVGCGVMSPSFAGNKRQRCYSTMLVGSRFTVPTSNLLATPRAASAESATALRGHSGVDFNVPAVHPDTEGDGVDQTHGAQRARRQRRTTGVVIDAAALPLPPLGTSLQ</sequence>
<proteinExistence type="predicted"/>
<evidence type="ECO:0000313" key="2">
    <source>
        <dbReference type="EMBL" id="CUG90690.1"/>
    </source>
</evidence>
<keyword evidence="3" id="KW-1185">Reference proteome</keyword>
<accession>A0A0S4JQA5</accession>
<reference evidence="3" key="1">
    <citation type="submission" date="2015-09" db="EMBL/GenBank/DDBJ databases">
        <authorList>
            <consortium name="Pathogen Informatics"/>
        </authorList>
    </citation>
    <scope>NUCLEOTIDE SEQUENCE [LARGE SCALE GENOMIC DNA]</scope>
    <source>
        <strain evidence="3">Lake Konstanz</strain>
    </source>
</reference>
<dbReference type="EMBL" id="CYKH01001857">
    <property type="protein sequence ID" value="CUG90690.1"/>
    <property type="molecule type" value="Genomic_DNA"/>
</dbReference>
<evidence type="ECO:0000256" key="1">
    <source>
        <dbReference type="SAM" id="MobiDB-lite"/>
    </source>
</evidence>
<name>A0A0S4JQA5_BODSA</name>
<protein>
    <submittedName>
        <fullName evidence="2">Uncharacterized protein</fullName>
    </submittedName>
</protein>
<evidence type="ECO:0000313" key="3">
    <source>
        <dbReference type="Proteomes" id="UP000051952"/>
    </source>
</evidence>
<organism evidence="2 3">
    <name type="scientific">Bodo saltans</name>
    <name type="common">Flagellated protozoan</name>
    <dbReference type="NCBI Taxonomy" id="75058"/>
    <lineage>
        <taxon>Eukaryota</taxon>
        <taxon>Discoba</taxon>
        <taxon>Euglenozoa</taxon>
        <taxon>Kinetoplastea</taxon>
        <taxon>Metakinetoplastina</taxon>
        <taxon>Eubodonida</taxon>
        <taxon>Bodonidae</taxon>
        <taxon>Bodo</taxon>
    </lineage>
</organism>
<dbReference type="VEuPathDB" id="TriTrypDB:BSAL_28310"/>
<dbReference type="AlphaFoldDB" id="A0A0S4JQA5"/>
<dbReference type="Proteomes" id="UP000051952">
    <property type="component" value="Unassembled WGS sequence"/>
</dbReference>